<dbReference type="GO" id="GO:0016987">
    <property type="term" value="F:sigma factor activity"/>
    <property type="evidence" value="ECO:0007669"/>
    <property type="project" value="UniProtKB-KW"/>
</dbReference>
<reference evidence="7 8" key="1">
    <citation type="submission" date="2020-08" db="EMBL/GenBank/DDBJ databases">
        <title>Sequencing the genomes of 1000 actinobacteria strains.</title>
        <authorList>
            <person name="Klenk H.-P."/>
        </authorList>
    </citation>
    <scope>NUCLEOTIDE SEQUENCE [LARGE SCALE GENOMIC DNA]</scope>
    <source>
        <strain evidence="7 8">DSM 45823</strain>
    </source>
</reference>
<feature type="compositionally biased region" description="Basic and acidic residues" evidence="5">
    <location>
        <begin position="407"/>
        <end position="418"/>
    </location>
</feature>
<dbReference type="EMBL" id="JACJII010000001">
    <property type="protein sequence ID" value="MBA9002339.1"/>
    <property type="molecule type" value="Genomic_DNA"/>
</dbReference>
<evidence type="ECO:0000256" key="3">
    <source>
        <dbReference type="ARBA" id="ARBA00023125"/>
    </source>
</evidence>
<dbReference type="Gene3D" id="1.10.1740.10">
    <property type="match status" value="1"/>
</dbReference>
<dbReference type="RefSeq" id="WP_182704401.1">
    <property type="nucleotide sequence ID" value="NZ_JACJII010000001.1"/>
</dbReference>
<dbReference type="Pfam" id="PF04542">
    <property type="entry name" value="Sigma70_r2"/>
    <property type="match status" value="1"/>
</dbReference>
<keyword evidence="1" id="KW-0805">Transcription regulation</keyword>
<feature type="region of interest" description="Disordered" evidence="5">
    <location>
        <begin position="394"/>
        <end position="478"/>
    </location>
</feature>
<comment type="caution">
    <text evidence="7">The sequence shown here is derived from an EMBL/GenBank/DDBJ whole genome shotgun (WGS) entry which is preliminary data.</text>
</comment>
<evidence type="ECO:0000313" key="7">
    <source>
        <dbReference type="EMBL" id="MBA9002339.1"/>
    </source>
</evidence>
<dbReference type="SUPFAM" id="SSF88946">
    <property type="entry name" value="Sigma2 domain of RNA polymerase sigma factors"/>
    <property type="match status" value="1"/>
</dbReference>
<gene>
    <name evidence="7" type="ORF">HNR21_001221</name>
</gene>
<feature type="compositionally biased region" description="Basic and acidic residues" evidence="5">
    <location>
        <begin position="443"/>
        <end position="462"/>
    </location>
</feature>
<dbReference type="InterPro" id="IPR039425">
    <property type="entry name" value="RNA_pol_sigma-70-like"/>
</dbReference>
<dbReference type="GO" id="GO:0006352">
    <property type="term" value="P:DNA-templated transcription initiation"/>
    <property type="evidence" value="ECO:0007669"/>
    <property type="project" value="InterPro"/>
</dbReference>
<keyword evidence="2" id="KW-0731">Sigma factor</keyword>
<accession>A0A7W3R7B7</accession>
<name>A0A7W3R7B7_9ACTN</name>
<evidence type="ECO:0000313" key="8">
    <source>
        <dbReference type="Proteomes" id="UP000539313"/>
    </source>
</evidence>
<feature type="domain" description="RNA polymerase sigma-70 region 2" evidence="6">
    <location>
        <begin position="2"/>
        <end position="67"/>
    </location>
</feature>
<dbReference type="Proteomes" id="UP000539313">
    <property type="component" value="Unassembled WGS sequence"/>
</dbReference>
<keyword evidence="8" id="KW-1185">Reference proteome</keyword>
<evidence type="ECO:0000256" key="1">
    <source>
        <dbReference type="ARBA" id="ARBA00023015"/>
    </source>
</evidence>
<dbReference type="GO" id="GO:0003677">
    <property type="term" value="F:DNA binding"/>
    <property type="evidence" value="ECO:0007669"/>
    <property type="project" value="UniProtKB-KW"/>
</dbReference>
<feature type="compositionally biased region" description="Basic residues" evidence="5">
    <location>
        <begin position="267"/>
        <end position="276"/>
    </location>
</feature>
<organism evidence="7 8">
    <name type="scientific">Thermomonospora cellulosilytica</name>
    <dbReference type="NCBI Taxonomy" id="1411118"/>
    <lineage>
        <taxon>Bacteria</taxon>
        <taxon>Bacillati</taxon>
        <taxon>Actinomycetota</taxon>
        <taxon>Actinomycetes</taxon>
        <taxon>Streptosporangiales</taxon>
        <taxon>Thermomonosporaceae</taxon>
        <taxon>Thermomonospora</taxon>
    </lineage>
</organism>
<dbReference type="AlphaFoldDB" id="A0A7W3R7B7"/>
<keyword evidence="3" id="KW-0238">DNA-binding</keyword>
<dbReference type="PANTHER" id="PTHR43133">
    <property type="entry name" value="RNA POLYMERASE ECF-TYPE SIGMA FACTO"/>
    <property type="match status" value="1"/>
</dbReference>
<evidence type="ECO:0000256" key="2">
    <source>
        <dbReference type="ARBA" id="ARBA00023082"/>
    </source>
</evidence>
<proteinExistence type="predicted"/>
<evidence type="ECO:0000256" key="5">
    <source>
        <dbReference type="SAM" id="MobiDB-lite"/>
    </source>
</evidence>
<evidence type="ECO:0000256" key="4">
    <source>
        <dbReference type="ARBA" id="ARBA00023163"/>
    </source>
</evidence>
<protein>
    <submittedName>
        <fullName evidence="7">RNA polymerase sigma factor (Sigma-70 family)</fullName>
    </submittedName>
</protein>
<dbReference type="InterPro" id="IPR013325">
    <property type="entry name" value="RNA_pol_sigma_r2"/>
</dbReference>
<sequence length="565" mass="60166">MLYDTYAEALYDYCLSMVADPRAAGDIVHDTFIDAHRRAARMRDRSLLRVWLYGAARRRCLQRGRSRGLSWNWASGSAWLHEVAAADAGVTAGEVRELVDAALGRLDFADQEMLLLTLRHGMAAAEVAVVLGRPARRSAAQVARARERAEAAVLRELRAMSRRCRAGTAPVPAVDAAEAPGELADRTAEFAEFAETAPERREAAASSPADVRVAPVPGGRRIEDPRAGVTRRPPAGGDSGRPSRDPGPRGGRRPGGTRRPAGDRPAHRTGRRRRRGAVPPADPELARHLAECAECERRDRASAAVLLVLAPAPVLPAALRHRVLHTATDPELAGHRADIAARGGALTPEGMPRQPDMPSGYTRRWLFVGGGSAGALLTALVAIMLMNPVNSEIRFPFEPKPQPSIGDTREEAKDRRNGGDPPQAAPGPGGSGGPGGPPIAPETGRHTGQDRPADPDPSRPGEPRTPPPGPGELAVGPNEVTVDRDGAVITLRAEDGPVAWTAEPSTDRLELSVSEGVLAAGATAELVVRFKGPELLRMPGEAVVDVTDQQGNVRQIRVQWPLSLL</sequence>
<dbReference type="InterPro" id="IPR007627">
    <property type="entry name" value="RNA_pol_sigma70_r2"/>
</dbReference>
<evidence type="ECO:0000259" key="6">
    <source>
        <dbReference type="Pfam" id="PF04542"/>
    </source>
</evidence>
<feature type="region of interest" description="Disordered" evidence="5">
    <location>
        <begin position="195"/>
        <end position="283"/>
    </location>
</feature>
<dbReference type="PANTHER" id="PTHR43133:SF8">
    <property type="entry name" value="RNA POLYMERASE SIGMA FACTOR HI_1459-RELATED"/>
    <property type="match status" value="1"/>
</dbReference>
<keyword evidence="4" id="KW-0804">Transcription</keyword>